<evidence type="ECO:0000313" key="3">
    <source>
        <dbReference type="Proteomes" id="UP000007564"/>
    </source>
</evidence>
<dbReference type="Proteomes" id="UP000007564">
    <property type="component" value="Chromosome"/>
</dbReference>
<accession>A0A0C6PA68</accession>
<protein>
    <recommendedName>
        <fullName evidence="1">NADPH-dependent FMN reductase-like domain-containing protein</fullName>
    </recommendedName>
</protein>
<proteinExistence type="predicted"/>
<dbReference type="HOGENOM" id="CLU_141001_0_0_4"/>
<dbReference type="GeneID" id="56477739"/>
<name>A0A0C6PA68_BORBO</name>
<dbReference type="GO" id="GO:0016491">
    <property type="term" value="F:oxidoreductase activity"/>
    <property type="evidence" value="ECO:0007669"/>
    <property type="project" value="InterPro"/>
</dbReference>
<dbReference type="OrthoDB" id="5736081at2"/>
<evidence type="ECO:0000313" key="2">
    <source>
        <dbReference type="EMBL" id="CCJ56551.1"/>
    </source>
</evidence>
<dbReference type="KEGG" id="bbh:BN112_4637"/>
<dbReference type="InterPro" id="IPR029039">
    <property type="entry name" value="Flavoprotein-like_sf"/>
</dbReference>
<sequence>MKTLLIAWHSRTGAARQMAQALERGALAAALALEQPGQLRVRRQAASRTDAAALLAADGYLFCAPENLGSLSGAMKECFDRCYYGVLDRIQGRPYGVAISAGTDGEGAARQVERICTGWRLRAAAPPLIARSGAQTPAQIAAPKQVPADVLARCEELGGLLAATLLMGS</sequence>
<dbReference type="Pfam" id="PF03358">
    <property type="entry name" value="FMN_red"/>
    <property type="match status" value="1"/>
</dbReference>
<dbReference type="InterPro" id="IPR005025">
    <property type="entry name" value="FMN_Rdtase-like_dom"/>
</dbReference>
<dbReference type="EMBL" id="HE965806">
    <property type="protein sequence ID" value="CCJ56551.1"/>
    <property type="molecule type" value="Genomic_DNA"/>
</dbReference>
<dbReference type="Gene3D" id="3.40.50.360">
    <property type="match status" value="1"/>
</dbReference>
<reference evidence="2 3" key="1">
    <citation type="journal article" date="2012" name="BMC Genomics">
        <title>Comparative genomics of the classical Bordetella subspecies: the evolution and exchange of virulence-associated diversity amongst closely related pathogens.</title>
        <authorList>
            <person name="Park J."/>
            <person name="Zhang Y."/>
            <person name="Buboltz A.M."/>
            <person name="Zhang X."/>
            <person name="Schuster S.C."/>
            <person name="Ahuja U."/>
            <person name="Liu M."/>
            <person name="Miller J.F."/>
            <person name="Sebaihia M."/>
            <person name="Bentley S.D."/>
            <person name="Parkhill J."/>
            <person name="Harvill E.T."/>
        </authorList>
    </citation>
    <scope>NUCLEOTIDE SEQUENCE [LARGE SCALE GENOMIC DNA]</scope>
    <source>
        <strain evidence="2 3">253</strain>
    </source>
</reference>
<dbReference type="AlphaFoldDB" id="A0A0C6PA68"/>
<organism evidence="2 3">
    <name type="scientific">Bordetella bronchiseptica 253</name>
    <dbReference type="NCBI Taxonomy" id="568707"/>
    <lineage>
        <taxon>Bacteria</taxon>
        <taxon>Pseudomonadati</taxon>
        <taxon>Pseudomonadota</taxon>
        <taxon>Betaproteobacteria</taxon>
        <taxon>Burkholderiales</taxon>
        <taxon>Alcaligenaceae</taxon>
        <taxon>Bordetella</taxon>
    </lineage>
</organism>
<dbReference type="SUPFAM" id="SSF52218">
    <property type="entry name" value="Flavoproteins"/>
    <property type="match status" value="1"/>
</dbReference>
<evidence type="ECO:0000259" key="1">
    <source>
        <dbReference type="Pfam" id="PF03358"/>
    </source>
</evidence>
<dbReference type="RefSeq" id="WP_003813849.1">
    <property type="nucleotide sequence ID" value="NC_019382.1"/>
</dbReference>
<gene>
    <name evidence="2" type="ORF">BN112_4637</name>
</gene>
<feature type="domain" description="NADPH-dependent FMN reductase-like" evidence="1">
    <location>
        <begin position="51"/>
        <end position="112"/>
    </location>
</feature>